<organism evidence="4 6">
    <name type="scientific">Legionella birminghamensis</name>
    <dbReference type="NCBI Taxonomy" id="28083"/>
    <lineage>
        <taxon>Bacteria</taxon>
        <taxon>Pseudomonadati</taxon>
        <taxon>Pseudomonadota</taxon>
        <taxon>Gammaproteobacteria</taxon>
        <taxon>Legionellales</taxon>
        <taxon>Legionellaceae</taxon>
        <taxon>Legionella</taxon>
    </lineage>
</organism>
<dbReference type="SFLD" id="SFLDS00019">
    <property type="entry name" value="Glutathione_Transferase_(cytos"/>
    <property type="match status" value="1"/>
</dbReference>
<dbReference type="OrthoDB" id="9810080at2"/>
<evidence type="ECO:0008006" key="7">
    <source>
        <dbReference type="Google" id="ProtNLM"/>
    </source>
</evidence>
<dbReference type="Proteomes" id="UP000255066">
    <property type="component" value="Unassembled WGS sequence"/>
</dbReference>
<feature type="domain" description="Metaxin glutathione S-transferase" evidence="1">
    <location>
        <begin position="165"/>
        <end position="226"/>
    </location>
</feature>
<dbReference type="InterPro" id="IPR033468">
    <property type="entry name" value="Metaxin_GST"/>
</dbReference>
<dbReference type="InterPro" id="IPR036282">
    <property type="entry name" value="Glutathione-S-Trfase_C_sf"/>
</dbReference>
<dbReference type="InterPro" id="IPR036249">
    <property type="entry name" value="Thioredoxin-like_sf"/>
</dbReference>
<accession>A0A378I877</accession>
<dbReference type="PANTHER" id="PTHR12289">
    <property type="entry name" value="METAXIN RELATED"/>
    <property type="match status" value="1"/>
</dbReference>
<dbReference type="CDD" id="cd03080">
    <property type="entry name" value="GST_N_Metaxin_like"/>
    <property type="match status" value="1"/>
</dbReference>
<keyword evidence="5" id="KW-1185">Reference proteome</keyword>
<protein>
    <recommendedName>
        <fullName evidence="7">Glutathione S-transferase</fullName>
    </recommendedName>
</protein>
<dbReference type="Gene3D" id="1.20.1050.10">
    <property type="match status" value="1"/>
</dbReference>
<dbReference type="SFLD" id="SFLDG01200">
    <property type="entry name" value="SUF1.1"/>
    <property type="match status" value="1"/>
</dbReference>
<dbReference type="Proteomes" id="UP000054735">
    <property type="component" value="Unassembled WGS sequence"/>
</dbReference>
<evidence type="ECO:0000313" key="4">
    <source>
        <dbReference type="EMBL" id="STX30996.1"/>
    </source>
</evidence>
<dbReference type="GO" id="GO:0005737">
    <property type="term" value="C:cytoplasm"/>
    <property type="evidence" value="ECO:0007669"/>
    <property type="project" value="TreeGrafter"/>
</dbReference>
<evidence type="ECO:0000313" key="6">
    <source>
        <dbReference type="Proteomes" id="UP000255066"/>
    </source>
</evidence>
<evidence type="ECO:0000259" key="1">
    <source>
        <dbReference type="Pfam" id="PF17171"/>
    </source>
</evidence>
<dbReference type="AlphaFoldDB" id="A0A378I877"/>
<gene>
    <name evidence="3" type="ORF">Lbir_2893</name>
    <name evidence="4" type="ORF">NCTC12437_00763</name>
</gene>
<proteinExistence type="predicted"/>
<evidence type="ECO:0000313" key="3">
    <source>
        <dbReference type="EMBL" id="KTC68291.1"/>
    </source>
</evidence>
<dbReference type="InterPro" id="IPR040079">
    <property type="entry name" value="Glutathione_S-Trfase"/>
</dbReference>
<dbReference type="SUPFAM" id="SSF52833">
    <property type="entry name" value="Thioredoxin-like"/>
    <property type="match status" value="1"/>
</dbReference>
<dbReference type="InterPro" id="IPR026928">
    <property type="entry name" value="FAX/IsoI-like"/>
</dbReference>
<dbReference type="EMBL" id="UGNW01000001">
    <property type="protein sequence ID" value="STX30996.1"/>
    <property type="molecule type" value="Genomic_DNA"/>
</dbReference>
<dbReference type="SFLD" id="SFLDG01180">
    <property type="entry name" value="SUF1"/>
    <property type="match status" value="1"/>
</dbReference>
<feature type="domain" description="Thioredoxin-like fold" evidence="2">
    <location>
        <begin position="18"/>
        <end position="114"/>
    </location>
</feature>
<evidence type="ECO:0000313" key="5">
    <source>
        <dbReference type="Proteomes" id="UP000054735"/>
    </source>
</evidence>
<dbReference type="RefSeq" id="WP_058524865.1">
    <property type="nucleotide sequence ID" value="NZ_CAAAHV010000021.1"/>
</dbReference>
<dbReference type="Pfam" id="PF17171">
    <property type="entry name" value="GST_C_6"/>
    <property type="match status" value="1"/>
</dbReference>
<dbReference type="PANTHER" id="PTHR12289:SF41">
    <property type="entry name" value="FAILED AXON CONNECTIONS-RELATED"/>
    <property type="match status" value="1"/>
</dbReference>
<sequence length="241" mass="28037">MITLYQFPEMWGLPNVSPFCLKVETYLRMTELPYESRFVRDPRKAPKAKLPFIKCENAIIADSEFIITGLKQKYGDLLDKHLDDGDKALAVLLDNVFSERLYWLIVYFRWQDDNGWKHVKPSFFAGLPGILNLFLPNLIRKKTIKTLYMQGTGRHSREEAMQMARTTIDAIAQFLGDKPYFMGDEVSTIDASAFAFLANIVWAPYDDPLKNMAKKHQNISRFCDKMWRSFFPELKQPFSVV</sequence>
<evidence type="ECO:0000259" key="2">
    <source>
        <dbReference type="Pfam" id="PF17172"/>
    </source>
</evidence>
<name>A0A378I877_9GAMM</name>
<dbReference type="Pfam" id="PF17172">
    <property type="entry name" value="GST_N_4"/>
    <property type="match status" value="1"/>
</dbReference>
<reference evidence="4 6" key="2">
    <citation type="submission" date="2018-06" db="EMBL/GenBank/DDBJ databases">
        <authorList>
            <consortium name="Pathogen Informatics"/>
            <person name="Doyle S."/>
        </authorList>
    </citation>
    <scope>NUCLEOTIDE SEQUENCE [LARGE SCALE GENOMIC DNA]</scope>
    <source>
        <strain evidence="4 6">NCTC12437</strain>
    </source>
</reference>
<dbReference type="SUPFAM" id="SSF47616">
    <property type="entry name" value="GST C-terminal domain-like"/>
    <property type="match status" value="1"/>
</dbReference>
<dbReference type="CDD" id="cd03193">
    <property type="entry name" value="GST_C_Metaxin"/>
    <property type="match status" value="1"/>
</dbReference>
<dbReference type="InterPro" id="IPR050931">
    <property type="entry name" value="Mito_Protein_Transport_Metaxin"/>
</dbReference>
<dbReference type="Gene3D" id="3.40.30.10">
    <property type="entry name" value="Glutaredoxin"/>
    <property type="match status" value="1"/>
</dbReference>
<dbReference type="InterPro" id="IPR012336">
    <property type="entry name" value="Thioredoxin-like_fold"/>
</dbReference>
<dbReference type="STRING" id="28083.Lbir_2893"/>
<reference evidence="3 5" key="1">
    <citation type="submission" date="2015-11" db="EMBL/GenBank/DDBJ databases">
        <title>Genomic analysis of 38 Legionella species identifies large and diverse effector repertoires.</title>
        <authorList>
            <person name="Burstein D."/>
            <person name="Amaro F."/>
            <person name="Zusman T."/>
            <person name="Lifshitz Z."/>
            <person name="Cohen O."/>
            <person name="Gilbert J.A."/>
            <person name="Pupko T."/>
            <person name="Shuman H.A."/>
            <person name="Segal G."/>
        </authorList>
    </citation>
    <scope>NUCLEOTIDE SEQUENCE [LARGE SCALE GENOMIC DNA]</scope>
    <source>
        <strain evidence="3 5">CDC#1407-AL-14</strain>
    </source>
</reference>
<dbReference type="EMBL" id="LNXT01000048">
    <property type="protein sequence ID" value="KTC68291.1"/>
    <property type="molecule type" value="Genomic_DNA"/>
</dbReference>